<evidence type="ECO:0000313" key="2">
    <source>
        <dbReference type="EMBL" id="CTQ34361.1"/>
    </source>
</evidence>
<evidence type="ECO:0000313" key="3">
    <source>
        <dbReference type="Proteomes" id="UP000048908"/>
    </source>
</evidence>
<feature type="transmembrane region" description="Helical" evidence="1">
    <location>
        <begin position="104"/>
        <end position="126"/>
    </location>
</feature>
<dbReference type="PANTHER" id="PTHR38592:SF3">
    <property type="entry name" value="BLL4819 PROTEIN"/>
    <property type="match status" value="1"/>
</dbReference>
<feature type="transmembrane region" description="Helical" evidence="1">
    <location>
        <begin position="228"/>
        <end position="245"/>
    </location>
</feature>
<keyword evidence="1" id="KW-0812">Transmembrane</keyword>
<feature type="transmembrane region" description="Helical" evidence="1">
    <location>
        <begin position="188"/>
        <end position="208"/>
    </location>
</feature>
<dbReference type="STRING" id="282197.SAMN04488517_10875"/>
<evidence type="ECO:0000256" key="1">
    <source>
        <dbReference type="SAM" id="Phobius"/>
    </source>
</evidence>
<proteinExistence type="predicted"/>
<name>A0A0M6XVQ0_9RHOB</name>
<organism evidence="2 3">
    <name type="scientific">Jannaschia rubra</name>
    <dbReference type="NCBI Taxonomy" id="282197"/>
    <lineage>
        <taxon>Bacteria</taxon>
        <taxon>Pseudomonadati</taxon>
        <taxon>Pseudomonadota</taxon>
        <taxon>Alphaproteobacteria</taxon>
        <taxon>Rhodobacterales</taxon>
        <taxon>Roseobacteraceae</taxon>
        <taxon>Jannaschia</taxon>
    </lineage>
</organism>
<feature type="transmembrane region" description="Helical" evidence="1">
    <location>
        <begin position="257"/>
        <end position="280"/>
    </location>
</feature>
<dbReference type="OrthoDB" id="9775975at2"/>
<reference evidence="2 3" key="1">
    <citation type="submission" date="2015-07" db="EMBL/GenBank/DDBJ databases">
        <authorList>
            <person name="Noorani M."/>
        </authorList>
    </citation>
    <scope>NUCLEOTIDE SEQUENCE [LARGE SCALE GENOMIC DNA]</scope>
    <source>
        <strain evidence="2 3">CECT 5088</strain>
    </source>
</reference>
<gene>
    <name evidence="2" type="ORF">JAN5088_03156</name>
</gene>
<keyword evidence="1" id="KW-1133">Transmembrane helix</keyword>
<keyword evidence="3" id="KW-1185">Reference proteome</keyword>
<dbReference type="Proteomes" id="UP000048908">
    <property type="component" value="Unassembled WGS sequence"/>
</dbReference>
<dbReference type="PIRSF" id="PIRSF028704">
    <property type="entry name" value="UPC028704"/>
    <property type="match status" value="1"/>
</dbReference>
<dbReference type="AlphaFoldDB" id="A0A0M6XVQ0"/>
<accession>A0A0M6XVQ0</accession>
<keyword evidence="1" id="KW-0472">Membrane</keyword>
<feature type="transmembrane region" description="Helical" evidence="1">
    <location>
        <begin position="67"/>
        <end position="84"/>
    </location>
</feature>
<feature type="transmembrane region" description="Helical" evidence="1">
    <location>
        <begin position="381"/>
        <end position="400"/>
    </location>
</feature>
<protein>
    <submittedName>
        <fullName evidence="2">OpgC protein</fullName>
    </submittedName>
</protein>
<dbReference type="InterPro" id="IPR014550">
    <property type="entry name" value="UCP028704_OpgC"/>
</dbReference>
<dbReference type="RefSeq" id="WP_055683724.1">
    <property type="nucleotide sequence ID" value="NZ_CXPG01000021.1"/>
</dbReference>
<dbReference type="PANTHER" id="PTHR38592">
    <property type="entry name" value="BLL4819 PROTEIN"/>
    <property type="match status" value="1"/>
</dbReference>
<feature type="transmembrane region" description="Helical" evidence="1">
    <location>
        <begin position="35"/>
        <end position="55"/>
    </location>
</feature>
<feature type="transmembrane region" description="Helical" evidence="1">
    <location>
        <begin position="300"/>
        <end position="318"/>
    </location>
</feature>
<sequence>MTSTSTDIDLVMRSPTMATAGKAIRDPRLDFFRGFAMFMILVAHTPGNAWTLWIFPARWGFSDATEIFVFCSGMASAIAFGRTFDRAGWLLGAARVAYRVWQIYWAHICLFVAIVTIMAAIDASGWYPDRDYIGSLNLWKFFIDPAPQLIGLMTLTYVPNYFDVLPMYMAVLAMMPFVMALSRVSLPLLGAVLIGVWLLAQEALLSWLGLSALHLSLPAEPWSDRQWFFNPFGWQLVFFTGFALMRGWIPAPPVTPWLVALTLAVVVLSAVHSNVGARAFGFAIEWRQANGAWFDKSDFAILRYVDFLSLAYLAWAAAGERGHRLIATGQGVAARLWDETVQIVMTVGQQSLAVFVFSMALARVNGYILDVIGRNAMTWTLVNLTGFGLLVACAFCVGWFKSQPWRAQR</sequence>
<dbReference type="Pfam" id="PF10129">
    <property type="entry name" value="OpgC_C"/>
    <property type="match status" value="1"/>
</dbReference>
<dbReference type="EMBL" id="CXPG01000021">
    <property type="protein sequence ID" value="CTQ34361.1"/>
    <property type="molecule type" value="Genomic_DNA"/>
</dbReference>